<sequence length="1040" mass="111527">MPLKTHPLRSAITFALAMGSTTAGVAVAQEAQEAQEATTLDRIEVTGTRIRQVDLETAQPVLQITRQDIEKQGFQSVGDILQNITATGSPPVSRAAPLSAGEASGGTFISMRNLGAARTLVLMNGKRLGVTTGGLSDISTIPAAAVERIEVLKDGASSIYGSDAIAGVINIITRSNFEGAAASVYYGQYDEGDGGITNGSFIMGFSGDRGSLTAAGEWSKEDEVWASDRPYSAFPRSENHPTDNWTPVGFDGGFNSVAAQAFPNVVYVPATATNPSRSTRVVLRPGGDSRNPADWVAQDQNVGACAPNTLTSTGPQGCVAGSTLHKANSNEQMTLRQPIERQALNIDGIYDITDNVRFRTNLLYSHRISTRSIAGYPMQAASFGTPMAANSYFNPVPGTAIGSWWRRTWEVPRVTESDLTTYRFAGAFEGSFDFADRTFDWDVSYLNNTNRNVQSSYGNLNLANVRAAVGPSYLETAPGANQGQVRCGVPGAPIAGCQVWNPFLTFGATGPGSLTNNKALQDYLFQEEHSTGETETTVMSANLAGTILALPAGDLGFAAGVEHRKEQGEFTPDALSVTGGSTNLAGGPTDGQYTVDEIYAEFQVPILADLPFARELTLSVATRYSDYDTFGDTTNNKFGLKWKPIDSLLVRATFADGFRAPTISDLYGGSSQTFSQYTDPCDTVRGEAATNATVRNNCINGVGGNGALGALGNTYRQLGQGFAPVGTTPAQTPVAFTSGSNPDLTPEISTSQTVGFVWSPSFIEGFNVALDWWKIRISDTIVADSPTTMLNDCYVVGIASRCVAPVGTSPGFTRDPANGIPTVFFGNRNAGFRKVEGFDFDLTYRLPTESWGNFTLSSTSTYTSSDILVSTNDARYALSSVGFAGAGNPHRIRSNMNLTWEMGQFGASWMARYYSGMKEACTYFTPTGGPNPPPNGPRPPDVTVDHLECNEIVQAPTGAFIPGTFNPASSLARRREVGSVTFHDVQVRYETPWNATVSLGANNVFDKQPPVMYSQPNSNFSFDGEYDIGRFWYMKYTQRF</sequence>
<keyword evidence="6 8" id="KW-0472">Membrane</keyword>
<accession>A0ABP9LHU7</accession>
<dbReference type="InterPro" id="IPR036942">
    <property type="entry name" value="Beta-barrel_TonB_sf"/>
</dbReference>
<evidence type="ECO:0000259" key="11">
    <source>
        <dbReference type="Pfam" id="PF00593"/>
    </source>
</evidence>
<evidence type="ECO:0000313" key="13">
    <source>
        <dbReference type="EMBL" id="GAA5078161.1"/>
    </source>
</evidence>
<evidence type="ECO:0000313" key="14">
    <source>
        <dbReference type="Proteomes" id="UP001501083"/>
    </source>
</evidence>
<comment type="subcellular location">
    <subcellularLocation>
        <location evidence="1 8">Cell outer membrane</location>
        <topology evidence="1 8">Multi-pass membrane protein</topology>
    </subcellularLocation>
</comment>
<feature type="domain" description="TonB-dependent receptor plug" evidence="12">
    <location>
        <begin position="56"/>
        <end position="168"/>
    </location>
</feature>
<evidence type="ECO:0000256" key="8">
    <source>
        <dbReference type="PROSITE-ProRule" id="PRU01360"/>
    </source>
</evidence>
<evidence type="ECO:0000256" key="2">
    <source>
        <dbReference type="ARBA" id="ARBA00022448"/>
    </source>
</evidence>
<keyword evidence="2 8" id="KW-0813">Transport</keyword>
<evidence type="ECO:0000256" key="1">
    <source>
        <dbReference type="ARBA" id="ARBA00004571"/>
    </source>
</evidence>
<keyword evidence="7 8" id="KW-0998">Cell outer membrane</keyword>
<evidence type="ECO:0000256" key="10">
    <source>
        <dbReference type="SAM" id="SignalP"/>
    </source>
</evidence>
<dbReference type="PANTHER" id="PTHR47234:SF2">
    <property type="entry name" value="TONB-DEPENDENT RECEPTOR"/>
    <property type="match status" value="1"/>
</dbReference>
<dbReference type="InterPro" id="IPR000531">
    <property type="entry name" value="Beta-barrel_TonB"/>
</dbReference>
<gene>
    <name evidence="13" type="ORF">GCM10025759_25000</name>
</gene>
<evidence type="ECO:0000256" key="3">
    <source>
        <dbReference type="ARBA" id="ARBA00022452"/>
    </source>
</evidence>
<keyword evidence="5 9" id="KW-0798">TonB box</keyword>
<reference evidence="14" key="1">
    <citation type="journal article" date="2019" name="Int. J. Syst. Evol. Microbiol.">
        <title>The Global Catalogue of Microorganisms (GCM) 10K type strain sequencing project: providing services to taxonomists for standard genome sequencing and annotation.</title>
        <authorList>
            <consortium name="The Broad Institute Genomics Platform"/>
            <consortium name="The Broad Institute Genome Sequencing Center for Infectious Disease"/>
            <person name="Wu L."/>
            <person name="Ma J."/>
        </authorList>
    </citation>
    <scope>NUCLEOTIDE SEQUENCE [LARGE SCALE GENOMIC DNA]</scope>
    <source>
        <strain evidence="14">JCM 19212</strain>
    </source>
</reference>
<dbReference type="Pfam" id="PF07715">
    <property type="entry name" value="Plug"/>
    <property type="match status" value="1"/>
</dbReference>
<comment type="similarity">
    <text evidence="8 9">Belongs to the TonB-dependent receptor family.</text>
</comment>
<evidence type="ECO:0000259" key="12">
    <source>
        <dbReference type="Pfam" id="PF07715"/>
    </source>
</evidence>
<dbReference type="Pfam" id="PF00593">
    <property type="entry name" value="TonB_dep_Rec_b-barrel"/>
    <property type="match status" value="1"/>
</dbReference>
<dbReference type="Gene3D" id="2.40.170.20">
    <property type="entry name" value="TonB-dependent receptor, beta-barrel domain"/>
    <property type="match status" value="1"/>
</dbReference>
<proteinExistence type="inferred from homology"/>
<keyword evidence="3 8" id="KW-1134">Transmembrane beta strand</keyword>
<evidence type="ECO:0000256" key="4">
    <source>
        <dbReference type="ARBA" id="ARBA00022692"/>
    </source>
</evidence>
<keyword evidence="14" id="KW-1185">Reference proteome</keyword>
<evidence type="ECO:0000256" key="9">
    <source>
        <dbReference type="RuleBase" id="RU003357"/>
    </source>
</evidence>
<dbReference type="SUPFAM" id="SSF56935">
    <property type="entry name" value="Porins"/>
    <property type="match status" value="1"/>
</dbReference>
<dbReference type="EMBL" id="BAABKY010000002">
    <property type="protein sequence ID" value="GAA5078161.1"/>
    <property type="molecule type" value="Genomic_DNA"/>
</dbReference>
<comment type="caution">
    <text evidence="13">The sequence shown here is derived from an EMBL/GenBank/DDBJ whole genome shotgun (WGS) entry which is preliminary data.</text>
</comment>
<dbReference type="RefSeq" id="WP_158984697.1">
    <property type="nucleotide sequence ID" value="NZ_BAABKY010000002.1"/>
</dbReference>
<keyword evidence="4 8" id="KW-0812">Transmembrane</keyword>
<feature type="domain" description="TonB-dependent receptor-like beta-barrel" evidence="11">
    <location>
        <begin position="375"/>
        <end position="1004"/>
    </location>
</feature>
<dbReference type="Gene3D" id="2.170.130.10">
    <property type="entry name" value="TonB-dependent receptor, plug domain"/>
    <property type="match status" value="1"/>
</dbReference>
<evidence type="ECO:0000256" key="6">
    <source>
        <dbReference type="ARBA" id="ARBA00023136"/>
    </source>
</evidence>
<feature type="chain" id="PRO_5046891048" evidence="10">
    <location>
        <begin position="29"/>
        <end position="1040"/>
    </location>
</feature>
<dbReference type="InterPro" id="IPR037066">
    <property type="entry name" value="Plug_dom_sf"/>
</dbReference>
<dbReference type="InterPro" id="IPR039426">
    <property type="entry name" value="TonB-dep_rcpt-like"/>
</dbReference>
<evidence type="ECO:0000256" key="5">
    <source>
        <dbReference type="ARBA" id="ARBA00023077"/>
    </source>
</evidence>
<protein>
    <submittedName>
        <fullName evidence="13">TonB-dependent receptor</fullName>
    </submittedName>
</protein>
<dbReference type="Proteomes" id="UP001501083">
    <property type="component" value="Unassembled WGS sequence"/>
</dbReference>
<keyword evidence="13" id="KW-0675">Receptor</keyword>
<dbReference type="InterPro" id="IPR012910">
    <property type="entry name" value="Plug_dom"/>
</dbReference>
<keyword evidence="10" id="KW-0732">Signal</keyword>
<name>A0ABP9LHU7_9GAMM</name>
<feature type="signal peptide" evidence="10">
    <location>
        <begin position="1"/>
        <end position="28"/>
    </location>
</feature>
<organism evidence="13 14">
    <name type="scientific">Lysobacter panacisoli</name>
    <dbReference type="NCBI Taxonomy" id="1255263"/>
    <lineage>
        <taxon>Bacteria</taxon>
        <taxon>Pseudomonadati</taxon>
        <taxon>Pseudomonadota</taxon>
        <taxon>Gammaproteobacteria</taxon>
        <taxon>Lysobacterales</taxon>
        <taxon>Lysobacteraceae</taxon>
        <taxon>Lysobacter</taxon>
    </lineage>
</organism>
<evidence type="ECO:0000256" key="7">
    <source>
        <dbReference type="ARBA" id="ARBA00023237"/>
    </source>
</evidence>
<dbReference type="PANTHER" id="PTHR47234">
    <property type="match status" value="1"/>
</dbReference>
<dbReference type="PROSITE" id="PS52016">
    <property type="entry name" value="TONB_DEPENDENT_REC_3"/>
    <property type="match status" value="1"/>
</dbReference>